<dbReference type="Proteomes" id="UP000239899">
    <property type="component" value="Unassembled WGS sequence"/>
</dbReference>
<sequence>MEPSAGASARASSIGDLPQALLGKIFVLAGSAKQLGPAVTLLSHAWRDTFYSEPAFWSRVYLNLWDLGQCSDSHKAAWLAVKTALLRRVAPVLSDLRLDGIDRAGGLSISGVFDHIHPATLEVLSLGCWAALPPGLLVPFTGLRSLELYRCSCDDEGNWEPAVLEAVCSMRQLTGLVIDAKSPPPQVLAIAAQLPQLRHLQVVSSQLLPHAEQLAVLTGLTSLVLTEHAAAGCLQPPDLAHFPRLSSYMLKRGQMPFEPGMMRAPAQPQCYVPCCPRR</sequence>
<dbReference type="SUPFAM" id="SSF52047">
    <property type="entry name" value="RNI-like"/>
    <property type="match status" value="1"/>
</dbReference>
<dbReference type="GO" id="GO:0005930">
    <property type="term" value="C:axoneme"/>
    <property type="evidence" value="ECO:0007669"/>
    <property type="project" value="UniProtKB-SubCell"/>
</dbReference>
<evidence type="ECO:0000313" key="3">
    <source>
        <dbReference type="Proteomes" id="UP000239899"/>
    </source>
</evidence>
<reference evidence="2 3" key="1">
    <citation type="journal article" date="2018" name="Plant J.">
        <title>Genome sequences of Chlorella sorokiniana UTEX 1602 and Micractinium conductrix SAG 241.80: implications to maltose excretion by a green alga.</title>
        <authorList>
            <person name="Arriola M.B."/>
            <person name="Velmurugan N."/>
            <person name="Zhang Y."/>
            <person name="Plunkett M.H."/>
            <person name="Hondzo H."/>
            <person name="Barney B.M."/>
        </authorList>
    </citation>
    <scope>NUCLEOTIDE SEQUENCE [LARGE SCALE GENOMIC DNA]</scope>
    <source>
        <strain evidence="3">UTEX 1602</strain>
    </source>
</reference>
<comment type="subcellular location">
    <subcellularLocation>
        <location evidence="1">Cytoplasm</location>
        <location evidence="1">Cytoskeleton</location>
        <location evidence="1">Cilium axoneme</location>
    </subcellularLocation>
</comment>
<dbReference type="EMBL" id="LHPG02000014">
    <property type="protein sequence ID" value="PRW39369.1"/>
    <property type="molecule type" value="Genomic_DNA"/>
</dbReference>
<accession>A0A2P6TJG0</accession>
<gene>
    <name evidence="2" type="ORF">C2E21_7143</name>
</gene>
<evidence type="ECO:0000256" key="1">
    <source>
        <dbReference type="ARBA" id="ARBA00004430"/>
    </source>
</evidence>
<proteinExistence type="predicted"/>
<dbReference type="Gene3D" id="3.80.10.10">
    <property type="entry name" value="Ribonuclease Inhibitor"/>
    <property type="match status" value="1"/>
</dbReference>
<protein>
    <submittedName>
        <fullName evidence="2">Ribonuclease III</fullName>
    </submittedName>
</protein>
<dbReference type="InterPro" id="IPR032675">
    <property type="entry name" value="LRR_dom_sf"/>
</dbReference>
<keyword evidence="3" id="KW-1185">Reference proteome</keyword>
<comment type="caution">
    <text evidence="2">The sequence shown here is derived from an EMBL/GenBank/DDBJ whole genome shotgun (WGS) entry which is preliminary data.</text>
</comment>
<evidence type="ECO:0000313" key="2">
    <source>
        <dbReference type="EMBL" id="PRW39369.1"/>
    </source>
</evidence>
<name>A0A2P6TJG0_CHLSO</name>
<organism evidence="2 3">
    <name type="scientific">Chlorella sorokiniana</name>
    <name type="common">Freshwater green alga</name>
    <dbReference type="NCBI Taxonomy" id="3076"/>
    <lineage>
        <taxon>Eukaryota</taxon>
        <taxon>Viridiplantae</taxon>
        <taxon>Chlorophyta</taxon>
        <taxon>core chlorophytes</taxon>
        <taxon>Trebouxiophyceae</taxon>
        <taxon>Chlorellales</taxon>
        <taxon>Chlorellaceae</taxon>
        <taxon>Chlorella clade</taxon>
        <taxon>Chlorella</taxon>
    </lineage>
</organism>
<dbReference type="AlphaFoldDB" id="A0A2P6TJG0"/>